<dbReference type="GO" id="GO:0005524">
    <property type="term" value="F:ATP binding"/>
    <property type="evidence" value="ECO:0007669"/>
    <property type="project" value="UniProtKB-KW"/>
</dbReference>
<gene>
    <name evidence="5" type="ORF">BET01_15050</name>
</gene>
<sequence>MSMVYILPLAHKQATLEMVGGKGMSLSKLLTAGIPVPDGFHVTIAAYQNFVEANHIQPHINKRLDCIDSNNINRLEDVSRQIGMLFHDGEMPQKVAAAIKTAYAELGSIAVAVRSSATAEDLPDASFAGQQETYLNIQGENEVIAAIKRCWASLWTARAIAYRMKNHIRQEEVALAVVVQKLAFSDASGVMFTRNPLNGRRGEMIINAAWGLGESVVSSLVIPDTIVVDKKAERIVLYQAASKEIMTVRTSDGTEETTVSERLRKKHALTRNQVMRLAQLGKRIEQYYQMPMDIEWALEKDTLYIVQARPITVLPPEWLSPERDVIYTKGSLAEHLPNPVTPLFATLGLEIVNRASELLWVDMFGKSATKLLPDNGVYAIINGYVYLSAKAKPLLIAVKSFSPRSLRRTLTNSVERFQSAREEFEAVVREWEGKPLDTLNAHQIMEGIQVVFYAVCTYFTRIQLTLPAASLSETLFTKVFQGAARGAGIADTSVFLLGFDTIALQSEKSLFNLTEWVKQNNAFDFYLQNNSTTKIAIDFMSSVLPAEVSQEAWAEWKTRINQYFIKFGRTAYEFDFAYPTPGETLTPTLESIKTFAAGKGESPFLRQATLENRRKQAEQEILQHIRAPCKKLFLKLLRWAQETAPMRENAIYLMGMGHPQIRSMFHEISERLIQSGAISQPADIYWLTKSELEALIVRLDENKSLSDMSGAIPVRKTQLEKQRDYMPPSKLPEKIGKMISGAPQKRKDGKIVLTGIGTSTGIVKASACVLHSPADFESFQPGCVLVAVTTTPAWTPLFAFASAIVTDIGGPLSHSSIVAREYGIPAVMATHTATRSIKNGQMITVDGSVGVVIIDE</sequence>
<keyword evidence="5" id="KW-0808">Transferase</keyword>
<dbReference type="SUPFAM" id="SSF52009">
    <property type="entry name" value="Phosphohistidine domain"/>
    <property type="match status" value="1"/>
</dbReference>
<accession>A0A419T6W9</accession>
<evidence type="ECO:0000259" key="4">
    <source>
        <dbReference type="Pfam" id="PF01326"/>
    </source>
</evidence>
<dbReference type="FunFam" id="3.30.1490.20:FF:000010">
    <property type="entry name" value="Phosphoenolpyruvate synthase"/>
    <property type="match status" value="1"/>
</dbReference>
<dbReference type="Proteomes" id="UP000284277">
    <property type="component" value="Unassembled WGS sequence"/>
</dbReference>
<dbReference type="InterPro" id="IPR002192">
    <property type="entry name" value="PPDK_AMP/ATP-bd"/>
</dbReference>
<dbReference type="Gene3D" id="3.30.470.20">
    <property type="entry name" value="ATP-grasp fold, B domain"/>
    <property type="match status" value="1"/>
</dbReference>
<evidence type="ECO:0000313" key="6">
    <source>
        <dbReference type="Proteomes" id="UP000284277"/>
    </source>
</evidence>
<reference evidence="5 6" key="1">
    <citation type="submission" date="2016-08" db="EMBL/GenBank/DDBJ databases">
        <title>A new outlook on sporulation: Clostridium algidixylanolyticum.</title>
        <authorList>
            <person name="Poppleton D.I."/>
            <person name="Gribaldo S."/>
        </authorList>
    </citation>
    <scope>NUCLEOTIDE SEQUENCE [LARGE SCALE GENOMIC DNA]</scope>
    <source>
        <strain evidence="5 6">SPL73</strain>
    </source>
</reference>
<evidence type="ECO:0000313" key="5">
    <source>
        <dbReference type="EMBL" id="RKD33337.1"/>
    </source>
</evidence>
<dbReference type="Gene3D" id="3.30.1490.20">
    <property type="entry name" value="ATP-grasp fold, A domain"/>
    <property type="match status" value="1"/>
</dbReference>
<dbReference type="InterPro" id="IPR013815">
    <property type="entry name" value="ATP_grasp_subdomain_1"/>
</dbReference>
<proteinExistence type="predicted"/>
<evidence type="ECO:0000259" key="3">
    <source>
        <dbReference type="Pfam" id="PF00391"/>
    </source>
</evidence>
<dbReference type="Pfam" id="PF01326">
    <property type="entry name" value="PPDK_N"/>
    <property type="match status" value="1"/>
</dbReference>
<dbReference type="AlphaFoldDB" id="A0A419T6W9"/>
<dbReference type="PANTHER" id="PTHR43615:SF1">
    <property type="entry name" value="PPDK_N DOMAIN-CONTAINING PROTEIN"/>
    <property type="match status" value="1"/>
</dbReference>
<keyword evidence="5" id="KW-0670">Pyruvate</keyword>
<name>A0A419T6W9_9FIRM</name>
<keyword evidence="5" id="KW-0418">Kinase</keyword>
<dbReference type="GO" id="GO:0016301">
    <property type="term" value="F:kinase activity"/>
    <property type="evidence" value="ECO:0007669"/>
    <property type="project" value="UniProtKB-KW"/>
</dbReference>
<dbReference type="Pfam" id="PF00391">
    <property type="entry name" value="PEP-utilizers"/>
    <property type="match status" value="1"/>
</dbReference>
<dbReference type="InterPro" id="IPR008279">
    <property type="entry name" value="PEP-util_enz_mobile_dom"/>
</dbReference>
<dbReference type="Gene3D" id="3.50.30.10">
    <property type="entry name" value="Phosphohistidine domain"/>
    <property type="match status" value="1"/>
</dbReference>
<dbReference type="PANTHER" id="PTHR43615">
    <property type="entry name" value="PHOSPHOENOLPYRUVATE SYNTHASE-RELATED"/>
    <property type="match status" value="1"/>
</dbReference>
<organism evidence="5 6">
    <name type="scientific">Lacrimispora algidixylanolytica</name>
    <dbReference type="NCBI Taxonomy" id="94868"/>
    <lineage>
        <taxon>Bacteria</taxon>
        <taxon>Bacillati</taxon>
        <taxon>Bacillota</taxon>
        <taxon>Clostridia</taxon>
        <taxon>Lachnospirales</taxon>
        <taxon>Lachnospiraceae</taxon>
        <taxon>Lacrimispora</taxon>
    </lineage>
</organism>
<feature type="domain" description="Pyruvate phosphate dikinase AMP/ATP-binding" evidence="4">
    <location>
        <begin position="17"/>
        <end position="315"/>
    </location>
</feature>
<dbReference type="SUPFAM" id="SSF56059">
    <property type="entry name" value="Glutathione synthetase ATP-binding domain-like"/>
    <property type="match status" value="1"/>
</dbReference>
<protein>
    <submittedName>
        <fullName evidence="5">Pyruvate, phosphate dikinase</fullName>
    </submittedName>
</protein>
<feature type="domain" description="PEP-utilising enzyme mobile" evidence="3">
    <location>
        <begin position="779"/>
        <end position="850"/>
    </location>
</feature>
<keyword evidence="1" id="KW-0547">Nucleotide-binding</keyword>
<keyword evidence="2" id="KW-0067">ATP-binding</keyword>
<dbReference type="InterPro" id="IPR051549">
    <property type="entry name" value="PEP_Utilizing_Enz"/>
</dbReference>
<dbReference type="EMBL" id="MCIA01000007">
    <property type="protein sequence ID" value="RKD33337.1"/>
    <property type="molecule type" value="Genomic_DNA"/>
</dbReference>
<keyword evidence="6" id="KW-1185">Reference proteome</keyword>
<comment type="caution">
    <text evidence="5">The sequence shown here is derived from an EMBL/GenBank/DDBJ whole genome shotgun (WGS) entry which is preliminary data.</text>
</comment>
<dbReference type="InterPro" id="IPR036637">
    <property type="entry name" value="Phosphohistidine_dom_sf"/>
</dbReference>
<evidence type="ECO:0000256" key="2">
    <source>
        <dbReference type="ARBA" id="ARBA00022840"/>
    </source>
</evidence>
<evidence type="ECO:0000256" key="1">
    <source>
        <dbReference type="ARBA" id="ARBA00022741"/>
    </source>
</evidence>